<feature type="region of interest" description="Disordered" evidence="1">
    <location>
        <begin position="20"/>
        <end position="107"/>
    </location>
</feature>
<evidence type="ECO:0000313" key="3">
    <source>
        <dbReference type="Proteomes" id="UP000799441"/>
    </source>
</evidence>
<dbReference type="Proteomes" id="UP000799441">
    <property type="component" value="Unassembled WGS sequence"/>
</dbReference>
<feature type="compositionally biased region" description="Low complexity" evidence="1">
    <location>
        <begin position="140"/>
        <end position="150"/>
    </location>
</feature>
<reference evidence="2" key="1">
    <citation type="journal article" date="2020" name="Stud. Mycol.">
        <title>101 Dothideomycetes genomes: a test case for predicting lifestyles and emergence of pathogens.</title>
        <authorList>
            <person name="Haridas S."/>
            <person name="Albert R."/>
            <person name="Binder M."/>
            <person name="Bloem J."/>
            <person name="Labutti K."/>
            <person name="Salamov A."/>
            <person name="Andreopoulos B."/>
            <person name="Baker S."/>
            <person name="Barry K."/>
            <person name="Bills G."/>
            <person name="Bluhm B."/>
            <person name="Cannon C."/>
            <person name="Castanera R."/>
            <person name="Culley D."/>
            <person name="Daum C."/>
            <person name="Ezra D."/>
            <person name="Gonzalez J."/>
            <person name="Henrissat B."/>
            <person name="Kuo A."/>
            <person name="Liang C."/>
            <person name="Lipzen A."/>
            <person name="Lutzoni F."/>
            <person name="Magnuson J."/>
            <person name="Mondo S."/>
            <person name="Nolan M."/>
            <person name="Ohm R."/>
            <person name="Pangilinan J."/>
            <person name="Park H.-J."/>
            <person name="Ramirez L."/>
            <person name="Alfaro M."/>
            <person name="Sun H."/>
            <person name="Tritt A."/>
            <person name="Yoshinaga Y."/>
            <person name="Zwiers L.-H."/>
            <person name="Turgeon B."/>
            <person name="Goodwin S."/>
            <person name="Spatafora J."/>
            <person name="Crous P."/>
            <person name="Grigoriev I."/>
        </authorList>
    </citation>
    <scope>NUCLEOTIDE SEQUENCE</scope>
    <source>
        <strain evidence="2">CBS 116435</strain>
    </source>
</reference>
<proteinExistence type="predicted"/>
<sequence length="349" mass="38816">MPGSTSSTLQASTISSCGLILPTMGSQQAPPAPQFRKRTRDGENVDACSPKRAKSWYSDQNESDLEWDEELPFGDASIVTPPYSGQNSAEPSAANWDAGSEGEMEMETELAAALYVVQDLGQRVADDEPASTTQPPTPPESAGSSKAPSAPVSPPESSRRAGKKATVKSREGGKKDKRKACEEKRRQDEERDAATRVAEDRDNALFARAYFAQRAAMKDYKAAIKNLGPNDLKPEKPIEPIRVKRWTWDLNTVSLPALFPPLTRHRKRPAMSRGDKKRGQLFSNETSKERATNEQRELLEDSGARMDEEEKLRVQEEIRLRQQQKAAEILQRQLERQQLKEAKEAAAPK</sequence>
<evidence type="ECO:0000313" key="2">
    <source>
        <dbReference type="EMBL" id="KAF2724128.1"/>
    </source>
</evidence>
<feature type="compositionally biased region" description="Acidic residues" evidence="1">
    <location>
        <begin position="61"/>
        <end position="72"/>
    </location>
</feature>
<name>A0A9P4QBH3_9PEZI</name>
<evidence type="ECO:0000256" key="1">
    <source>
        <dbReference type="SAM" id="MobiDB-lite"/>
    </source>
</evidence>
<feature type="compositionally biased region" description="Basic and acidic residues" evidence="1">
    <location>
        <begin position="286"/>
        <end position="310"/>
    </location>
</feature>
<comment type="caution">
    <text evidence="2">The sequence shown here is derived from an EMBL/GenBank/DDBJ whole genome shotgun (WGS) entry which is preliminary data.</text>
</comment>
<feature type="region of interest" description="Disordered" evidence="1">
    <location>
        <begin position="121"/>
        <end position="200"/>
    </location>
</feature>
<dbReference type="AlphaFoldDB" id="A0A9P4QBH3"/>
<dbReference type="EMBL" id="MU003773">
    <property type="protein sequence ID" value="KAF2724128.1"/>
    <property type="molecule type" value="Genomic_DNA"/>
</dbReference>
<feature type="region of interest" description="Disordered" evidence="1">
    <location>
        <begin position="263"/>
        <end position="310"/>
    </location>
</feature>
<gene>
    <name evidence="2" type="ORF">K431DRAFT_310455</name>
</gene>
<keyword evidence="3" id="KW-1185">Reference proteome</keyword>
<protein>
    <submittedName>
        <fullName evidence="2">Uncharacterized protein</fullName>
    </submittedName>
</protein>
<accession>A0A9P4QBH3</accession>
<organism evidence="2 3">
    <name type="scientific">Polychaeton citri CBS 116435</name>
    <dbReference type="NCBI Taxonomy" id="1314669"/>
    <lineage>
        <taxon>Eukaryota</taxon>
        <taxon>Fungi</taxon>
        <taxon>Dikarya</taxon>
        <taxon>Ascomycota</taxon>
        <taxon>Pezizomycotina</taxon>
        <taxon>Dothideomycetes</taxon>
        <taxon>Dothideomycetidae</taxon>
        <taxon>Capnodiales</taxon>
        <taxon>Capnodiaceae</taxon>
        <taxon>Polychaeton</taxon>
    </lineage>
</organism>
<feature type="compositionally biased region" description="Basic and acidic residues" evidence="1">
    <location>
        <begin position="168"/>
        <end position="200"/>
    </location>
</feature>